<keyword evidence="4 6" id="KW-0804">Transcription</keyword>
<comment type="function">
    <text evidence="1 6">Transcription factor that specifically binds AT-rich DNA sequences related to the nuclear matrix attachment regions (MARs).</text>
</comment>
<dbReference type="KEGG" id="adu:107460244"/>
<feature type="compositionally biased region" description="Low complexity" evidence="7">
    <location>
        <begin position="312"/>
        <end position="321"/>
    </location>
</feature>
<reference evidence="10" key="1">
    <citation type="journal article" date="2016" name="Nat. Genet.">
        <title>The genome sequences of Arachis duranensis and Arachis ipaensis, the diploid ancestors of cultivated peanut.</title>
        <authorList>
            <person name="Bertioli D.J."/>
            <person name="Cannon S.B."/>
            <person name="Froenicke L."/>
            <person name="Huang G."/>
            <person name="Farmer A.D."/>
            <person name="Cannon E.K."/>
            <person name="Liu X."/>
            <person name="Gao D."/>
            <person name="Clevenger J."/>
            <person name="Dash S."/>
            <person name="Ren L."/>
            <person name="Moretzsohn M.C."/>
            <person name="Shirasawa K."/>
            <person name="Huang W."/>
            <person name="Vidigal B."/>
            <person name="Abernathy B."/>
            <person name="Chu Y."/>
            <person name="Niederhuth C.E."/>
            <person name="Umale P."/>
            <person name="Araujo A.C."/>
            <person name="Kozik A."/>
            <person name="Kim K.D."/>
            <person name="Burow M.D."/>
            <person name="Varshney R.K."/>
            <person name="Wang X."/>
            <person name="Zhang X."/>
            <person name="Barkley N."/>
            <person name="Guimaraes P.M."/>
            <person name="Isobe S."/>
            <person name="Guo B."/>
            <person name="Liao B."/>
            <person name="Stalker H.T."/>
            <person name="Schmitz R.J."/>
            <person name="Scheffler B.E."/>
            <person name="Leal-Bertioli S.C."/>
            <person name="Xun X."/>
            <person name="Jackson S.A."/>
            <person name="Michelmore R."/>
            <person name="Ozias-Akins P."/>
        </authorList>
    </citation>
    <scope>NUCLEOTIDE SEQUENCE [LARGE SCALE GENOMIC DNA]</scope>
    <source>
        <strain evidence="10">cv. V14167</strain>
    </source>
</reference>
<reference evidence="11 12" key="2">
    <citation type="submission" date="2025-04" db="UniProtKB">
        <authorList>
            <consortium name="RefSeq"/>
        </authorList>
    </citation>
    <scope>IDENTIFICATION</scope>
    <source>
        <tissue evidence="11 12">Whole plant</tissue>
    </source>
</reference>
<feature type="transmembrane region" description="Helical" evidence="8">
    <location>
        <begin position="277"/>
        <end position="301"/>
    </location>
</feature>
<feature type="domain" description="PPC" evidence="9">
    <location>
        <begin position="181"/>
        <end position="321"/>
    </location>
</feature>
<feature type="region of interest" description="Disordered" evidence="7">
    <location>
        <begin position="1"/>
        <end position="53"/>
    </location>
</feature>
<evidence type="ECO:0000256" key="3">
    <source>
        <dbReference type="ARBA" id="ARBA00023125"/>
    </source>
</evidence>
<dbReference type="GO" id="GO:0005634">
    <property type="term" value="C:nucleus"/>
    <property type="evidence" value="ECO:0007669"/>
    <property type="project" value="UniProtKB-SubCell"/>
</dbReference>
<dbReference type="Pfam" id="PF03479">
    <property type="entry name" value="PCC"/>
    <property type="match status" value="1"/>
</dbReference>
<protein>
    <recommendedName>
        <fullName evidence="6">AT-hook motif nuclear-localized protein</fullName>
    </recommendedName>
</protein>
<keyword evidence="8" id="KW-1133">Transmembrane helix</keyword>
<feature type="compositionally biased region" description="Polar residues" evidence="7">
    <location>
        <begin position="356"/>
        <end position="371"/>
    </location>
</feature>
<evidence type="ECO:0000256" key="4">
    <source>
        <dbReference type="ARBA" id="ARBA00023163"/>
    </source>
</evidence>
<feature type="compositionally biased region" description="Basic residues" evidence="7">
    <location>
        <begin position="159"/>
        <end position="174"/>
    </location>
</feature>
<dbReference type="PANTHER" id="PTHR31500:SF57">
    <property type="entry name" value="AT-HOOK MOTIF NUCLEAR-LOCALIZED PROTEIN 10"/>
    <property type="match status" value="1"/>
</dbReference>
<comment type="subcellular location">
    <subcellularLocation>
        <location evidence="6">Nucleus</location>
    </subcellularLocation>
</comment>
<keyword evidence="2 6" id="KW-0805">Transcription regulation</keyword>
<dbReference type="RefSeq" id="XP_015934079.1">
    <property type="nucleotide sequence ID" value="XM_016078593.3"/>
</dbReference>
<evidence type="ECO:0000256" key="1">
    <source>
        <dbReference type="ARBA" id="ARBA00003687"/>
    </source>
</evidence>
<evidence type="ECO:0000256" key="6">
    <source>
        <dbReference type="RuleBase" id="RU367031"/>
    </source>
</evidence>
<feature type="region of interest" description="Disordered" evidence="7">
    <location>
        <begin position="76"/>
        <end position="174"/>
    </location>
</feature>
<evidence type="ECO:0000313" key="11">
    <source>
        <dbReference type="RefSeq" id="XP_015934079.1"/>
    </source>
</evidence>
<name>A0A6P4BZK9_ARADU</name>
<dbReference type="PROSITE" id="PS51742">
    <property type="entry name" value="PPC"/>
    <property type="match status" value="1"/>
</dbReference>
<evidence type="ECO:0000313" key="12">
    <source>
        <dbReference type="RefSeq" id="XP_052109073.1"/>
    </source>
</evidence>
<evidence type="ECO:0000313" key="10">
    <source>
        <dbReference type="Proteomes" id="UP000515211"/>
    </source>
</evidence>
<gene>
    <name evidence="11 12" type="primary">LOC107460244</name>
</gene>
<sequence>MSGSEMGRREGFTVGLHSHNSMRLDFSDGPALYSNSNNNPLAPPSASPTYHPSTAVTAAPININGSAVGGMESLAALPQGGHIGSSSEPKKKRGRPRKYVPDGGGVGLGLNPDSSAPGMTVNHSQNQNPNLNSSLNQNQSGGGAMSPAIASATPNSNSGKKRGRPRGSLNKHPHLKGLGLAKLTFTPHVLTVKSGEDLGVKVTSISMDGPRNICILTANGTISNVTLSQPSIPGGTVTYEGRFEILALCGSFLLSENGQFQRTGSLSLTLSGPDGRVMGGAIAGVCVAASPIQIVFASFLVDGGYKKMKSSNQNQNQNQNQMGTLPSSPNVLPAGQSSSPSHGTLSESSGGAGSPLNLSTDVCNNNNTPQGISGMPWK</sequence>
<keyword evidence="3 6" id="KW-0238">DNA-binding</keyword>
<evidence type="ECO:0000256" key="7">
    <source>
        <dbReference type="SAM" id="MobiDB-lite"/>
    </source>
</evidence>
<feature type="region of interest" description="Disordered" evidence="7">
    <location>
        <begin position="308"/>
        <end position="378"/>
    </location>
</feature>
<proteinExistence type="predicted"/>
<feature type="compositionally biased region" description="Low complexity" evidence="7">
    <location>
        <begin position="122"/>
        <end position="139"/>
    </location>
</feature>
<evidence type="ECO:0000256" key="8">
    <source>
        <dbReference type="SAM" id="Phobius"/>
    </source>
</evidence>
<dbReference type="GO" id="GO:0003680">
    <property type="term" value="F:minor groove of adenine-thymine-rich DNA binding"/>
    <property type="evidence" value="ECO:0007669"/>
    <property type="project" value="UniProtKB-UniRule"/>
</dbReference>
<evidence type="ECO:0000259" key="9">
    <source>
        <dbReference type="PROSITE" id="PS51742"/>
    </source>
</evidence>
<dbReference type="GeneID" id="107460244"/>
<dbReference type="InterPro" id="IPR039605">
    <property type="entry name" value="AHL"/>
</dbReference>
<dbReference type="RefSeq" id="XP_052109073.1">
    <property type="nucleotide sequence ID" value="XM_052253113.1"/>
</dbReference>
<dbReference type="SUPFAM" id="SSF117856">
    <property type="entry name" value="AF0104/ALDC/Ptd012-like"/>
    <property type="match status" value="1"/>
</dbReference>
<accession>A0A6P4BZK9</accession>
<organism evidence="10 11">
    <name type="scientific">Arachis duranensis</name>
    <name type="common">Wild peanut</name>
    <dbReference type="NCBI Taxonomy" id="130453"/>
    <lineage>
        <taxon>Eukaryota</taxon>
        <taxon>Viridiplantae</taxon>
        <taxon>Streptophyta</taxon>
        <taxon>Embryophyta</taxon>
        <taxon>Tracheophyta</taxon>
        <taxon>Spermatophyta</taxon>
        <taxon>Magnoliopsida</taxon>
        <taxon>eudicotyledons</taxon>
        <taxon>Gunneridae</taxon>
        <taxon>Pentapetalae</taxon>
        <taxon>rosids</taxon>
        <taxon>fabids</taxon>
        <taxon>Fabales</taxon>
        <taxon>Fabaceae</taxon>
        <taxon>Papilionoideae</taxon>
        <taxon>50 kb inversion clade</taxon>
        <taxon>dalbergioids sensu lato</taxon>
        <taxon>Dalbergieae</taxon>
        <taxon>Pterocarpus clade</taxon>
        <taxon>Arachis</taxon>
    </lineage>
</organism>
<dbReference type="Proteomes" id="UP000515211">
    <property type="component" value="Chromosome 8"/>
</dbReference>
<dbReference type="CDD" id="cd11378">
    <property type="entry name" value="DUF296"/>
    <property type="match status" value="1"/>
</dbReference>
<feature type="compositionally biased region" description="Polar residues" evidence="7">
    <location>
        <begin position="322"/>
        <end position="349"/>
    </location>
</feature>
<evidence type="ECO:0000256" key="2">
    <source>
        <dbReference type="ARBA" id="ARBA00023015"/>
    </source>
</evidence>
<keyword evidence="5 6" id="KW-0539">Nucleus</keyword>
<feature type="compositionally biased region" description="Basic and acidic residues" evidence="7">
    <location>
        <begin position="1"/>
        <end position="11"/>
    </location>
</feature>
<evidence type="ECO:0000256" key="5">
    <source>
        <dbReference type="ARBA" id="ARBA00023242"/>
    </source>
</evidence>
<dbReference type="InterPro" id="IPR017956">
    <property type="entry name" value="AT_hook_DNA-bd_motif"/>
</dbReference>
<dbReference type="PANTHER" id="PTHR31500">
    <property type="entry name" value="AT-HOOK MOTIF NUCLEAR-LOCALIZED PROTEIN 9"/>
    <property type="match status" value="1"/>
</dbReference>
<keyword evidence="8" id="KW-0472">Membrane</keyword>
<dbReference type="OrthoDB" id="1750003at2759"/>
<dbReference type="Gene3D" id="3.30.1330.80">
    <property type="entry name" value="Hypothetical protein, similar to alpha- acetolactate decarboxylase, domain 2"/>
    <property type="match status" value="1"/>
</dbReference>
<dbReference type="InterPro" id="IPR005175">
    <property type="entry name" value="PPC_dom"/>
</dbReference>
<feature type="compositionally biased region" description="Low complexity" evidence="7">
    <location>
        <begin position="30"/>
        <end position="40"/>
    </location>
</feature>
<comment type="domain">
    <text evidence="6">The PPC domain mediates interactions between AHL proteins.</text>
</comment>
<keyword evidence="8" id="KW-0812">Transmembrane</keyword>
<dbReference type="AlphaFoldDB" id="A0A6P4BZK9"/>
<dbReference type="SMART" id="SM00384">
    <property type="entry name" value="AT_hook"/>
    <property type="match status" value="2"/>
</dbReference>
<keyword evidence="10" id="KW-1185">Reference proteome</keyword>